<gene>
    <name evidence="3" type="ORF">MGAL_10B020528</name>
</gene>
<evidence type="ECO:0000259" key="2">
    <source>
        <dbReference type="PROSITE" id="PS50119"/>
    </source>
</evidence>
<dbReference type="OrthoDB" id="6095957at2759"/>
<dbReference type="Proteomes" id="UP000596742">
    <property type="component" value="Unassembled WGS sequence"/>
</dbReference>
<keyword evidence="1" id="KW-0862">Zinc</keyword>
<dbReference type="Gene3D" id="3.30.160.60">
    <property type="entry name" value="Classic Zinc Finger"/>
    <property type="match status" value="1"/>
</dbReference>
<accession>A0A8B6EQL9</accession>
<dbReference type="PANTHER" id="PTHR25462">
    <property type="entry name" value="BONUS, ISOFORM C-RELATED"/>
    <property type="match status" value="1"/>
</dbReference>
<dbReference type="Gene3D" id="2.120.10.30">
    <property type="entry name" value="TolB, C-terminal domain"/>
    <property type="match status" value="1"/>
</dbReference>
<dbReference type="GO" id="GO:0008270">
    <property type="term" value="F:zinc ion binding"/>
    <property type="evidence" value="ECO:0007669"/>
    <property type="project" value="UniProtKB-KW"/>
</dbReference>
<organism evidence="3 4">
    <name type="scientific">Mytilus galloprovincialis</name>
    <name type="common">Mediterranean mussel</name>
    <dbReference type="NCBI Taxonomy" id="29158"/>
    <lineage>
        <taxon>Eukaryota</taxon>
        <taxon>Metazoa</taxon>
        <taxon>Spiralia</taxon>
        <taxon>Lophotrochozoa</taxon>
        <taxon>Mollusca</taxon>
        <taxon>Bivalvia</taxon>
        <taxon>Autobranchia</taxon>
        <taxon>Pteriomorphia</taxon>
        <taxon>Mytilida</taxon>
        <taxon>Mytiloidea</taxon>
        <taxon>Mytilidae</taxon>
        <taxon>Mytilinae</taxon>
        <taxon>Mytilus</taxon>
    </lineage>
</organism>
<sequence length="564" mass="63826">MASSVNNFCTICHDDGISNRAVTWCTECEILFCEYCAKHHSKSRLYENHETMPSEDYHKLPSFIQEISSQCRDHKKKFERYCSVHASLCCVQCIADEHQKCQDIKPLSDILKQVKSSASVQLFEKDLKDVKENLDTTIKYMKTRISTIYKQKTKAVEEVRYMRKSINDYLNKLEQDILNDLESKHSKLKLDMATLVQQMEQRAGQINQMQSQFTIMMQCATELQMYIGLREIEKTTSQTAKYIEDLERGDNFIEKNLKVNISSALQSLLRDVKSFGDVDINTTSSTLEIKAGRKYQAQKLISKVPGIEEIKPSLLTRLTIPENARSLHIFACLILSDGKLAILDHQKNQLLLFSNDGIFIRIVVTFTHKPEDVCFVRHSTVAVTLETVNQTRLVNIEKNKIIRTIKLSNVCSGVVSDGEILVISSIIRPSTRVNLINMSQTILEGMEKVCHISLFKGNLYGTIMSEDIVCCHDSTGEPLWTFNHQDIDTPLAITLDKHGFVYVASYGNNSVVVVSPDGKTCKTILSEDDGITLPVALDINKKTGMMIVSGGKWATSETNCVYKI</sequence>
<dbReference type="PROSITE" id="PS50119">
    <property type="entry name" value="ZF_BBOX"/>
    <property type="match status" value="1"/>
</dbReference>
<dbReference type="EMBL" id="UYJE01005453">
    <property type="protein sequence ID" value="VDI37516.1"/>
    <property type="molecule type" value="Genomic_DNA"/>
</dbReference>
<dbReference type="InterPro" id="IPR011042">
    <property type="entry name" value="6-blade_b-propeller_TolB-like"/>
</dbReference>
<dbReference type="InterPro" id="IPR047153">
    <property type="entry name" value="TRIM45/56/19-like"/>
</dbReference>
<keyword evidence="1" id="KW-0863">Zinc-finger</keyword>
<name>A0A8B6EQL9_MYTGA</name>
<protein>
    <recommendedName>
        <fullName evidence="2">B box-type domain-containing protein</fullName>
    </recommendedName>
</protein>
<evidence type="ECO:0000256" key="1">
    <source>
        <dbReference type="PROSITE-ProRule" id="PRU00024"/>
    </source>
</evidence>
<reference evidence="3" key="1">
    <citation type="submission" date="2018-11" db="EMBL/GenBank/DDBJ databases">
        <authorList>
            <person name="Alioto T."/>
            <person name="Alioto T."/>
        </authorList>
    </citation>
    <scope>NUCLEOTIDE SEQUENCE</scope>
</reference>
<dbReference type="Pfam" id="PF22586">
    <property type="entry name" value="ANCHR-like_BBOX"/>
    <property type="match status" value="1"/>
</dbReference>
<evidence type="ECO:0000313" key="3">
    <source>
        <dbReference type="EMBL" id="VDI37516.1"/>
    </source>
</evidence>
<evidence type="ECO:0000313" key="4">
    <source>
        <dbReference type="Proteomes" id="UP000596742"/>
    </source>
</evidence>
<keyword evidence="1" id="KW-0479">Metal-binding</keyword>
<dbReference type="SUPFAM" id="SSF101898">
    <property type="entry name" value="NHL repeat"/>
    <property type="match status" value="1"/>
</dbReference>
<keyword evidence="4" id="KW-1185">Reference proteome</keyword>
<dbReference type="PANTHER" id="PTHR25462:SF296">
    <property type="entry name" value="MEIOTIC P26, ISOFORM F"/>
    <property type="match status" value="1"/>
</dbReference>
<dbReference type="AlphaFoldDB" id="A0A8B6EQL9"/>
<feature type="domain" description="B box-type" evidence="2">
    <location>
        <begin position="4"/>
        <end position="54"/>
    </location>
</feature>
<dbReference type="InterPro" id="IPR000315">
    <property type="entry name" value="Znf_B-box"/>
</dbReference>
<proteinExistence type="predicted"/>
<comment type="caution">
    <text evidence="3">The sequence shown here is derived from an EMBL/GenBank/DDBJ whole genome shotgun (WGS) entry which is preliminary data.</text>
</comment>